<feature type="non-terminal residue" evidence="4">
    <location>
        <position position="1"/>
    </location>
</feature>
<dbReference type="AlphaFoldDB" id="A0A1A8X511"/>
<evidence type="ECO:0000313" key="4">
    <source>
        <dbReference type="EMBL" id="SBS99266.1"/>
    </source>
</evidence>
<dbReference type="InterPro" id="IPR016181">
    <property type="entry name" value="Acyl_CoA_acyltransferase"/>
</dbReference>
<organism evidence="4 5">
    <name type="scientific">Plasmodium malariae</name>
    <dbReference type="NCBI Taxonomy" id="5858"/>
    <lineage>
        <taxon>Eukaryota</taxon>
        <taxon>Sar</taxon>
        <taxon>Alveolata</taxon>
        <taxon>Apicomplexa</taxon>
        <taxon>Aconoidasida</taxon>
        <taxon>Haemosporida</taxon>
        <taxon>Plasmodiidae</taxon>
        <taxon>Plasmodium</taxon>
        <taxon>Plasmodium (Plasmodium)</taxon>
    </lineage>
</organism>
<accession>A0A1A8X511</accession>
<dbReference type="VEuPathDB" id="PlasmoDB:PmUG01_13023300"/>
<dbReference type="CDD" id="cd04301">
    <property type="entry name" value="NAT_SF"/>
    <property type="match status" value="1"/>
</dbReference>
<dbReference type="PANTHER" id="PTHR13947:SF37">
    <property type="entry name" value="LD18367P"/>
    <property type="match status" value="1"/>
</dbReference>
<evidence type="ECO:0000259" key="3">
    <source>
        <dbReference type="PROSITE" id="PS51186"/>
    </source>
</evidence>
<reference evidence="5" key="1">
    <citation type="submission" date="2016-05" db="EMBL/GenBank/DDBJ databases">
        <authorList>
            <person name="Naeem Raeece"/>
        </authorList>
    </citation>
    <scope>NUCLEOTIDE SEQUENCE [LARGE SCALE GENOMIC DNA]</scope>
</reference>
<evidence type="ECO:0000256" key="2">
    <source>
        <dbReference type="SAM" id="MobiDB-lite"/>
    </source>
</evidence>
<dbReference type="InterPro" id="IPR000182">
    <property type="entry name" value="GNAT_dom"/>
</dbReference>
<protein>
    <submittedName>
        <fullName evidence="4">N-acetyltransferase</fullName>
    </submittedName>
</protein>
<dbReference type="Proteomes" id="UP000078597">
    <property type="component" value="Unassembled WGS sequence"/>
</dbReference>
<sequence>NNNNNNSNCNSNNNSTNNYSVNDPKHPNIFNNNVNSVNEKEQDNRANTEKEKVLCNIGDIANKELIDNRQNVPFRFNQIKRNIFSMRTNDDEDSNFRFINKKIVGCVGIVPFKGDNSIAQLVRMVVKKDSRRMRIGSRLLTQLENFAHEKNYQELKVFTNNLNTDSLYFVKQNGFNLSQIVRRGLMRGDLLIWSKILNKDDFYKFNSSGNNKFEKAMNLGEY</sequence>
<dbReference type="Pfam" id="PF00583">
    <property type="entry name" value="Acetyltransf_1"/>
    <property type="match status" value="1"/>
</dbReference>
<evidence type="ECO:0000256" key="1">
    <source>
        <dbReference type="ARBA" id="ARBA00022679"/>
    </source>
</evidence>
<evidence type="ECO:0000313" key="5">
    <source>
        <dbReference type="Proteomes" id="UP000078597"/>
    </source>
</evidence>
<dbReference type="InterPro" id="IPR050769">
    <property type="entry name" value="NAT_camello-type"/>
</dbReference>
<dbReference type="PROSITE" id="PS51186">
    <property type="entry name" value="GNAT"/>
    <property type="match status" value="1"/>
</dbReference>
<gene>
    <name evidence="4" type="ORF">PMALA_068720</name>
</gene>
<feature type="region of interest" description="Disordered" evidence="2">
    <location>
        <begin position="1"/>
        <end position="30"/>
    </location>
</feature>
<dbReference type="Gene3D" id="3.40.630.30">
    <property type="match status" value="1"/>
</dbReference>
<name>A0A1A8X511_PLAMA</name>
<dbReference type="GO" id="GO:0008080">
    <property type="term" value="F:N-acetyltransferase activity"/>
    <property type="evidence" value="ECO:0007669"/>
    <property type="project" value="InterPro"/>
</dbReference>
<keyword evidence="1 4" id="KW-0808">Transferase</keyword>
<dbReference type="PANTHER" id="PTHR13947">
    <property type="entry name" value="GNAT FAMILY N-ACETYLTRANSFERASE"/>
    <property type="match status" value="1"/>
</dbReference>
<feature type="domain" description="N-acetyltransferase" evidence="3">
    <location>
        <begin position="55"/>
        <end position="198"/>
    </location>
</feature>
<proteinExistence type="predicted"/>
<dbReference type="EMBL" id="FLQW01005636">
    <property type="protein sequence ID" value="SBS99266.1"/>
    <property type="molecule type" value="Genomic_DNA"/>
</dbReference>
<dbReference type="SUPFAM" id="SSF55729">
    <property type="entry name" value="Acyl-CoA N-acyltransferases (Nat)"/>
    <property type="match status" value="1"/>
</dbReference>